<gene>
    <name evidence="1" type="ORF">EXIGLDRAFT_732476</name>
</gene>
<dbReference type="EMBL" id="KV426459">
    <property type="protein sequence ID" value="KZV80684.1"/>
    <property type="molecule type" value="Genomic_DNA"/>
</dbReference>
<keyword evidence="2" id="KW-1185">Reference proteome</keyword>
<sequence length="394" mass="44505">MPDTSKGRSAAKRLRLKFLDADAVESCSPFIPRELVTEIAMHCESHPATVASMALVQRSWTAASERVLYMVVRIDINGQRVEVAEAELLMVTLTTSLTKAAYVRSFIFVANEFPPLTHRRSIFAALGATLGHLRSLRHLRLLTPDNRVLHDIPLYQALCRHMTSGVFSLRTLHIPAHYLVNEPTAFETAITAQKDLGVLYCLGQILCPGPAWIPINAASKAGCVALAHNRESQQVTLFLALYKPSFWPEYCRQVEQSLDGARPASLVLYVDHAAHIQPAASSMTQSLLRVRRVEWRFKPAQRAWKTKYVLLDIDEVPITLSVFHELREIAFDAWDVRNANVFIYLEYPDRIKLAQGLRDAGCSKLWKITFLDGVNVHRQLRRGVEGWFIVPLRS</sequence>
<dbReference type="AlphaFoldDB" id="A0A165BHX9"/>
<evidence type="ECO:0000313" key="1">
    <source>
        <dbReference type="EMBL" id="KZV80684.1"/>
    </source>
</evidence>
<organism evidence="1 2">
    <name type="scientific">Exidia glandulosa HHB12029</name>
    <dbReference type="NCBI Taxonomy" id="1314781"/>
    <lineage>
        <taxon>Eukaryota</taxon>
        <taxon>Fungi</taxon>
        <taxon>Dikarya</taxon>
        <taxon>Basidiomycota</taxon>
        <taxon>Agaricomycotina</taxon>
        <taxon>Agaricomycetes</taxon>
        <taxon>Auriculariales</taxon>
        <taxon>Exidiaceae</taxon>
        <taxon>Exidia</taxon>
    </lineage>
</organism>
<proteinExistence type="predicted"/>
<reference evidence="1 2" key="1">
    <citation type="journal article" date="2016" name="Mol. Biol. Evol.">
        <title>Comparative Genomics of Early-Diverging Mushroom-Forming Fungi Provides Insights into the Origins of Lignocellulose Decay Capabilities.</title>
        <authorList>
            <person name="Nagy L.G."/>
            <person name="Riley R."/>
            <person name="Tritt A."/>
            <person name="Adam C."/>
            <person name="Daum C."/>
            <person name="Floudas D."/>
            <person name="Sun H."/>
            <person name="Yadav J.S."/>
            <person name="Pangilinan J."/>
            <person name="Larsson K.H."/>
            <person name="Matsuura K."/>
            <person name="Barry K."/>
            <person name="Labutti K."/>
            <person name="Kuo R."/>
            <person name="Ohm R.A."/>
            <person name="Bhattacharya S.S."/>
            <person name="Shirouzu T."/>
            <person name="Yoshinaga Y."/>
            <person name="Martin F.M."/>
            <person name="Grigoriev I.V."/>
            <person name="Hibbett D.S."/>
        </authorList>
    </citation>
    <scope>NUCLEOTIDE SEQUENCE [LARGE SCALE GENOMIC DNA]</scope>
    <source>
        <strain evidence="1 2">HHB12029</strain>
    </source>
</reference>
<dbReference type="Proteomes" id="UP000077266">
    <property type="component" value="Unassembled WGS sequence"/>
</dbReference>
<accession>A0A165BHX9</accession>
<evidence type="ECO:0008006" key="3">
    <source>
        <dbReference type="Google" id="ProtNLM"/>
    </source>
</evidence>
<name>A0A165BHX9_EXIGL</name>
<protein>
    <recommendedName>
        <fullName evidence="3">F-box domain-containing protein</fullName>
    </recommendedName>
</protein>
<dbReference type="InParanoid" id="A0A165BHX9"/>
<evidence type="ECO:0000313" key="2">
    <source>
        <dbReference type="Proteomes" id="UP000077266"/>
    </source>
</evidence>